<dbReference type="GO" id="GO:0034727">
    <property type="term" value="P:piecemeal microautophagy of the nucleus"/>
    <property type="evidence" value="ECO:0007669"/>
    <property type="project" value="TreeGrafter"/>
</dbReference>
<evidence type="ECO:0000256" key="11">
    <source>
        <dbReference type="RuleBase" id="RU363115"/>
    </source>
</evidence>
<dbReference type="EC" id="3.4.22.-" evidence="11"/>
<evidence type="ECO:0000313" key="15">
    <source>
        <dbReference type="Proteomes" id="UP001283341"/>
    </source>
</evidence>
<dbReference type="GO" id="GO:0035973">
    <property type="term" value="P:aggrephagy"/>
    <property type="evidence" value="ECO:0007669"/>
    <property type="project" value="TreeGrafter"/>
</dbReference>
<evidence type="ECO:0000256" key="12">
    <source>
        <dbReference type="SAM" id="MobiDB-lite"/>
    </source>
</evidence>
<dbReference type="GO" id="GO:0016485">
    <property type="term" value="P:protein processing"/>
    <property type="evidence" value="ECO:0007669"/>
    <property type="project" value="TreeGrafter"/>
</dbReference>
<evidence type="ECO:0000256" key="10">
    <source>
        <dbReference type="ARBA" id="ARBA00029362"/>
    </source>
</evidence>
<feature type="region of interest" description="Disordered" evidence="12">
    <location>
        <begin position="78"/>
        <end position="115"/>
    </location>
</feature>
<dbReference type="InterPro" id="IPR038765">
    <property type="entry name" value="Papain-like_cys_pep_sf"/>
</dbReference>
<dbReference type="GO" id="GO:0000423">
    <property type="term" value="P:mitophagy"/>
    <property type="evidence" value="ECO:0007669"/>
    <property type="project" value="TreeGrafter"/>
</dbReference>
<dbReference type="Proteomes" id="UP001283341">
    <property type="component" value="Unassembled WGS sequence"/>
</dbReference>
<comment type="caution">
    <text evidence="14">The sequence shown here is derived from an EMBL/GenBank/DDBJ whole genome shotgun (WGS) entry which is preliminary data.</text>
</comment>
<keyword evidence="4 11" id="KW-0963">Cytoplasm</keyword>
<proteinExistence type="inferred from homology"/>
<reference evidence="14" key="2">
    <citation type="submission" date="2023-06" db="EMBL/GenBank/DDBJ databases">
        <authorList>
            <consortium name="Lawrence Berkeley National Laboratory"/>
            <person name="Haridas S."/>
            <person name="Hensen N."/>
            <person name="Bonometti L."/>
            <person name="Westerberg I."/>
            <person name="Brannstrom I.O."/>
            <person name="Guillou S."/>
            <person name="Cros-Aarteil S."/>
            <person name="Calhoun S."/>
            <person name="Kuo A."/>
            <person name="Mondo S."/>
            <person name="Pangilinan J."/>
            <person name="Riley R."/>
            <person name="Labutti K."/>
            <person name="Andreopoulos B."/>
            <person name="Lipzen A."/>
            <person name="Chen C."/>
            <person name="Yanf M."/>
            <person name="Daum C."/>
            <person name="Ng V."/>
            <person name="Clum A."/>
            <person name="Steindorff A."/>
            <person name="Ohm R."/>
            <person name="Martin F."/>
            <person name="Silar P."/>
            <person name="Natvig D."/>
            <person name="Lalanne C."/>
            <person name="Gautier V."/>
            <person name="Ament-Velasquez S.L."/>
            <person name="Kruys A."/>
            <person name="Hutchinson M.I."/>
            <person name="Powell A.J."/>
            <person name="Barry K."/>
            <person name="Miller A.N."/>
            <person name="Grigoriev I.V."/>
            <person name="Debuchy R."/>
            <person name="Gladieux P."/>
            <person name="Thoren M.H."/>
            <person name="Johannesson H."/>
        </authorList>
    </citation>
    <scope>NUCLEOTIDE SEQUENCE</scope>
    <source>
        <strain evidence="14">CBS 118394</strain>
    </source>
</reference>
<dbReference type="GO" id="GO:0000045">
    <property type="term" value="P:autophagosome assembly"/>
    <property type="evidence" value="ECO:0007669"/>
    <property type="project" value="TreeGrafter"/>
</dbReference>
<comment type="catalytic activity">
    <reaction evidence="10">
        <text>[protein]-C-terminal L-amino acid-glycyl-phosphatidylethanolamide + H2O = [protein]-C-terminal L-amino acid-glycine + a 1,2-diacyl-sn-glycero-3-phosphoethanolamine</text>
        <dbReference type="Rhea" id="RHEA:67548"/>
        <dbReference type="Rhea" id="RHEA-COMP:17323"/>
        <dbReference type="Rhea" id="RHEA-COMP:17324"/>
        <dbReference type="ChEBI" id="CHEBI:15377"/>
        <dbReference type="ChEBI" id="CHEBI:64612"/>
        <dbReference type="ChEBI" id="CHEBI:172940"/>
        <dbReference type="ChEBI" id="CHEBI:172941"/>
    </reaction>
    <physiologicalReaction direction="left-to-right" evidence="10">
        <dbReference type="Rhea" id="RHEA:67549"/>
    </physiologicalReaction>
</comment>
<evidence type="ECO:0000256" key="5">
    <source>
        <dbReference type="ARBA" id="ARBA00022670"/>
    </source>
</evidence>
<accession>A0AAE0M7A3</accession>
<name>A0AAE0M7A3_9PEZI</name>
<dbReference type="InterPro" id="IPR046792">
    <property type="entry name" value="Peptidase_C54_cat"/>
</dbReference>
<protein>
    <recommendedName>
        <fullName evidence="11">Cysteine protease</fullName>
        <ecNumber evidence="11">3.4.22.-</ecNumber>
    </recommendedName>
</protein>
<dbReference type="GO" id="GO:0005634">
    <property type="term" value="C:nucleus"/>
    <property type="evidence" value="ECO:0007669"/>
    <property type="project" value="UniProtKB-SubCell"/>
</dbReference>
<keyword evidence="15" id="KW-1185">Reference proteome</keyword>
<dbReference type="GO" id="GO:0015031">
    <property type="term" value="P:protein transport"/>
    <property type="evidence" value="ECO:0007669"/>
    <property type="project" value="UniProtKB-KW"/>
</dbReference>
<evidence type="ECO:0000313" key="14">
    <source>
        <dbReference type="EMBL" id="KAK3322081.1"/>
    </source>
</evidence>
<dbReference type="InterPro" id="IPR005078">
    <property type="entry name" value="Peptidase_C54"/>
</dbReference>
<comment type="subcellular location">
    <subcellularLocation>
        <location evidence="11">Nucleus</location>
    </subcellularLocation>
    <subcellularLocation>
        <location evidence="11">Cytoplasm</location>
    </subcellularLocation>
    <subcellularLocation>
        <location evidence="1">Preautophagosomal structure</location>
    </subcellularLocation>
</comment>
<dbReference type="Pfam" id="PF03416">
    <property type="entry name" value="Peptidase_C54"/>
    <property type="match status" value="1"/>
</dbReference>
<keyword evidence="6 11" id="KW-0378">Hydrolase</keyword>
<evidence type="ECO:0000256" key="3">
    <source>
        <dbReference type="ARBA" id="ARBA00022448"/>
    </source>
</evidence>
<sequence>MKPTRPGSGSWQSTVSGTSPKLAGAMEAAIAGAAEVGRVGRRLFHRLWDPEPVNDRVTNEPVWCLGYSYVLDTKTYGSPHPAANTPPAENADISPGSSAARSVPDTPPESIASSFDSSLAYEDPGQDGGWPPAFLDDFESRIWMTYRSAFEIIPRSVDPKAAASLSLSMRFKTLVDQTGFSSDTGWGCMIRSGQSLLANAISIERLGRDWRRSIDPEAEREVMSLFADDPRAPYSLHNFVKHGAVACGKYPGEWFGPSATARCIQALANQHEKSLRVYSTGDLPDVYEDSFMAVAKPDGQGFNPTLILVCTRLGIDKINHVYHEALISTLQMPQSIGIAGGRPSSSLYFVGAQGQWLFYLDPHHPRPALPYRENPKYYTVEEMDSCHTRRLRSLHVEDMDPSMLIGFLIKDEEDWDVWKSSVKHVQGKAIITVSPHDPERGLGSGRAEAIDEVETLSDDDADTILEA</sequence>
<dbReference type="SUPFAM" id="SSF54001">
    <property type="entry name" value="Cysteine proteinases"/>
    <property type="match status" value="1"/>
</dbReference>
<dbReference type="GO" id="GO:0004197">
    <property type="term" value="F:cysteine-type endopeptidase activity"/>
    <property type="evidence" value="ECO:0007669"/>
    <property type="project" value="TreeGrafter"/>
</dbReference>
<keyword evidence="8" id="KW-0653">Protein transport</keyword>
<evidence type="ECO:0000256" key="4">
    <source>
        <dbReference type="ARBA" id="ARBA00022490"/>
    </source>
</evidence>
<dbReference type="GO" id="GO:0019786">
    <property type="term" value="F:protein-phosphatidylethanolamide deconjugating activity"/>
    <property type="evidence" value="ECO:0007669"/>
    <property type="project" value="InterPro"/>
</dbReference>
<keyword evidence="5 11" id="KW-0645">Protease</keyword>
<evidence type="ECO:0000256" key="1">
    <source>
        <dbReference type="ARBA" id="ARBA00004329"/>
    </source>
</evidence>
<reference evidence="14" key="1">
    <citation type="journal article" date="2023" name="Mol. Phylogenet. Evol.">
        <title>Genome-scale phylogeny and comparative genomics of the fungal order Sordariales.</title>
        <authorList>
            <person name="Hensen N."/>
            <person name="Bonometti L."/>
            <person name="Westerberg I."/>
            <person name="Brannstrom I.O."/>
            <person name="Guillou S."/>
            <person name="Cros-Aarteil S."/>
            <person name="Calhoun S."/>
            <person name="Haridas S."/>
            <person name="Kuo A."/>
            <person name="Mondo S."/>
            <person name="Pangilinan J."/>
            <person name="Riley R."/>
            <person name="LaButti K."/>
            <person name="Andreopoulos B."/>
            <person name="Lipzen A."/>
            <person name="Chen C."/>
            <person name="Yan M."/>
            <person name="Daum C."/>
            <person name="Ng V."/>
            <person name="Clum A."/>
            <person name="Steindorff A."/>
            <person name="Ohm R.A."/>
            <person name="Martin F."/>
            <person name="Silar P."/>
            <person name="Natvig D.O."/>
            <person name="Lalanne C."/>
            <person name="Gautier V."/>
            <person name="Ament-Velasquez S.L."/>
            <person name="Kruys A."/>
            <person name="Hutchinson M.I."/>
            <person name="Powell A.J."/>
            <person name="Barry K."/>
            <person name="Miller A.N."/>
            <person name="Grigoriev I.V."/>
            <person name="Debuchy R."/>
            <person name="Gladieux P."/>
            <person name="Hiltunen Thoren M."/>
            <person name="Johannesson H."/>
        </authorList>
    </citation>
    <scope>NUCLEOTIDE SEQUENCE</scope>
    <source>
        <strain evidence="14">CBS 118394</strain>
    </source>
</reference>
<dbReference type="PANTHER" id="PTHR22624">
    <property type="entry name" value="CYSTEINE PROTEASE ATG4"/>
    <property type="match status" value="1"/>
</dbReference>
<evidence type="ECO:0000256" key="8">
    <source>
        <dbReference type="ARBA" id="ARBA00022927"/>
    </source>
</evidence>
<evidence type="ECO:0000256" key="9">
    <source>
        <dbReference type="ARBA" id="ARBA00023006"/>
    </source>
</evidence>
<evidence type="ECO:0000256" key="6">
    <source>
        <dbReference type="ARBA" id="ARBA00022801"/>
    </source>
</evidence>
<feature type="domain" description="Peptidase C54 catalytic" evidence="13">
    <location>
        <begin position="133"/>
        <end position="420"/>
    </location>
</feature>
<comment type="similarity">
    <text evidence="2 11">Belongs to the peptidase C54 family.</text>
</comment>
<evidence type="ECO:0000259" key="13">
    <source>
        <dbReference type="Pfam" id="PF03416"/>
    </source>
</evidence>
<dbReference type="PANTHER" id="PTHR22624:SF49">
    <property type="entry name" value="CYSTEINE PROTEASE"/>
    <property type="match status" value="1"/>
</dbReference>
<keyword evidence="3" id="KW-0813">Transport</keyword>
<keyword evidence="11" id="KW-0539">Nucleus</keyword>
<evidence type="ECO:0000256" key="7">
    <source>
        <dbReference type="ARBA" id="ARBA00022807"/>
    </source>
</evidence>
<gene>
    <name evidence="14" type="ORF">B0H66DRAFT_531434</name>
</gene>
<keyword evidence="7" id="KW-0788">Thiol protease</keyword>
<dbReference type="GO" id="GO:0000407">
    <property type="term" value="C:phagophore assembly site"/>
    <property type="evidence" value="ECO:0007669"/>
    <property type="project" value="UniProtKB-SubCell"/>
</dbReference>
<dbReference type="AlphaFoldDB" id="A0AAE0M7A3"/>
<dbReference type="EMBL" id="JAUEDM010000003">
    <property type="protein sequence ID" value="KAK3322081.1"/>
    <property type="molecule type" value="Genomic_DNA"/>
</dbReference>
<keyword evidence="9" id="KW-0072">Autophagy</keyword>
<evidence type="ECO:0000256" key="2">
    <source>
        <dbReference type="ARBA" id="ARBA00010958"/>
    </source>
</evidence>
<organism evidence="14 15">
    <name type="scientific">Apodospora peruviana</name>
    <dbReference type="NCBI Taxonomy" id="516989"/>
    <lineage>
        <taxon>Eukaryota</taxon>
        <taxon>Fungi</taxon>
        <taxon>Dikarya</taxon>
        <taxon>Ascomycota</taxon>
        <taxon>Pezizomycotina</taxon>
        <taxon>Sordariomycetes</taxon>
        <taxon>Sordariomycetidae</taxon>
        <taxon>Sordariales</taxon>
        <taxon>Lasiosphaeriaceae</taxon>
        <taxon>Apodospora</taxon>
    </lineage>
</organism>
<comment type="function">
    <text evidence="11">Required for selective autophagic degradation of the nucleus (nucleophagy) as well as for mitophagy which contributes to regulate mitochondrial quantity and quality by eliminating the mitochondria to a basal level to fulfill cellular energy requirements and preventing excess ROS production.</text>
</comment>